<dbReference type="SMART" id="SM00256">
    <property type="entry name" value="FBOX"/>
    <property type="match status" value="1"/>
</dbReference>
<dbReference type="PROSITE" id="PS50181">
    <property type="entry name" value="FBOX"/>
    <property type="match status" value="1"/>
</dbReference>
<dbReference type="Pfam" id="PF12937">
    <property type="entry name" value="F-box-like"/>
    <property type="match status" value="1"/>
</dbReference>
<dbReference type="InterPro" id="IPR001810">
    <property type="entry name" value="F-box_dom"/>
</dbReference>
<dbReference type="AlphaFoldDB" id="M8BH47"/>
<organism evidence="1">
    <name type="scientific">Aegilops tauschii</name>
    <name type="common">Tausch's goatgrass</name>
    <name type="synonym">Aegilops squarrosa</name>
    <dbReference type="NCBI Taxonomy" id="37682"/>
    <lineage>
        <taxon>Eukaryota</taxon>
        <taxon>Viridiplantae</taxon>
        <taxon>Streptophyta</taxon>
        <taxon>Embryophyta</taxon>
        <taxon>Tracheophyta</taxon>
        <taxon>Spermatophyta</taxon>
        <taxon>Magnoliopsida</taxon>
        <taxon>Liliopsida</taxon>
        <taxon>Poales</taxon>
        <taxon>Poaceae</taxon>
        <taxon>BOP clade</taxon>
        <taxon>Pooideae</taxon>
        <taxon>Triticodae</taxon>
        <taxon>Triticeae</taxon>
        <taxon>Triticinae</taxon>
        <taxon>Aegilops</taxon>
    </lineage>
</organism>
<name>M8BH47_AEGTA</name>
<protein>
    <submittedName>
        <fullName evidence="1">Uncharacterized protein</fullName>
    </submittedName>
</protein>
<dbReference type="PANTHER" id="PTHR34591">
    <property type="entry name" value="OS03G0653100 PROTEIN-RELATED"/>
    <property type="match status" value="1"/>
</dbReference>
<dbReference type="SUPFAM" id="SSF81383">
    <property type="entry name" value="F-box domain"/>
    <property type="match status" value="1"/>
</dbReference>
<proteinExistence type="predicted"/>
<accession>M8BH47</accession>
<sequence length="456" mass="52629">MALVSAQLLPNDILACALGRLAPRSLAACRSVCKAWRAVIDDYRLLRTGLLPLSFHGIFFMEELCLDPPKLFANPFTKHRIGDASLGYVENDEGSFIENHCNGLLLLWNHLVVNPVTRQWVRLPPPPPWCTGMEDFDNDVCLVYDPTVSPYYDVLHIPCVPYSLLDCATTIFTEESEWPPSAYAIQVFSSRTWRWEERSLARRGEAAGTIADMEPYRDLYTVTPSTGKEPSMCIVKMTPFYGWWRCLASWRRRWQRDLARFMQQYSSEDGLMGSWLKSTPDWWVPIPGRRPGWDLRGRGVPPFRKKCGKWEWVLKNDINCAAAVAKFSWFSRDEDQGPWILQKGDWDEDVKEAPVQHNYEWDFDNGIILAAEDKVESDDMNLGMLHFLGFHPYEEIIFLWTQARVVAYDFSRLKVQDLGQLPVQCVGSVSPTHHAGREIYLKRINCAENIYRVCFK</sequence>
<dbReference type="Gene3D" id="1.20.1280.50">
    <property type="match status" value="1"/>
</dbReference>
<dbReference type="InterPro" id="IPR036047">
    <property type="entry name" value="F-box-like_dom_sf"/>
</dbReference>
<dbReference type="PANTHER" id="PTHR34591:SF62">
    <property type="entry name" value="F-BOX DOMAIN-CONTAINING PROTEIN"/>
    <property type="match status" value="1"/>
</dbReference>
<reference evidence="1" key="1">
    <citation type="submission" date="2015-06" db="UniProtKB">
        <authorList>
            <consortium name="EnsemblPlants"/>
        </authorList>
    </citation>
    <scope>IDENTIFICATION</scope>
</reference>
<evidence type="ECO:0000313" key="1">
    <source>
        <dbReference type="EnsemblPlants" id="EMT24280"/>
    </source>
</evidence>
<dbReference type="EnsemblPlants" id="EMT24280">
    <property type="protein sequence ID" value="EMT24280"/>
    <property type="gene ID" value="F775_22816"/>
</dbReference>